<dbReference type="InterPro" id="IPR005484">
    <property type="entry name" value="Ribosomal_uL18_bac/plant/anim"/>
</dbReference>
<dbReference type="GO" id="GO:0022625">
    <property type="term" value="C:cytosolic large ribosomal subunit"/>
    <property type="evidence" value="ECO:0007669"/>
    <property type="project" value="TreeGrafter"/>
</dbReference>
<evidence type="ECO:0000256" key="6">
    <source>
        <dbReference type="ARBA" id="ARBA00035197"/>
    </source>
</evidence>
<dbReference type="GO" id="GO:0008097">
    <property type="term" value="F:5S rRNA binding"/>
    <property type="evidence" value="ECO:0007669"/>
    <property type="project" value="TreeGrafter"/>
</dbReference>
<comment type="similarity">
    <text evidence="1 7">Belongs to the universal ribosomal protein uL18 family.</text>
</comment>
<dbReference type="EMBL" id="VYSG01000001">
    <property type="protein sequence ID" value="NEG69642.1"/>
    <property type="molecule type" value="Genomic_DNA"/>
</dbReference>
<evidence type="ECO:0000256" key="2">
    <source>
        <dbReference type="ARBA" id="ARBA00022730"/>
    </source>
</evidence>
<organism evidence="8 9">
    <name type="scientific">Bifidobacterium choloepi</name>
    <dbReference type="NCBI Taxonomy" id="2614131"/>
    <lineage>
        <taxon>Bacteria</taxon>
        <taxon>Bacillati</taxon>
        <taxon>Actinomycetota</taxon>
        <taxon>Actinomycetes</taxon>
        <taxon>Bifidobacteriales</taxon>
        <taxon>Bifidobacteriaceae</taxon>
        <taxon>Bifidobacterium</taxon>
    </lineage>
</organism>
<dbReference type="HAMAP" id="MF_01337_B">
    <property type="entry name" value="Ribosomal_uL18_B"/>
    <property type="match status" value="1"/>
</dbReference>
<accession>A0A6I5NLJ8</accession>
<dbReference type="CDD" id="cd00432">
    <property type="entry name" value="Ribosomal_L18_L5e"/>
    <property type="match status" value="1"/>
</dbReference>
<dbReference type="RefSeq" id="WP_163227187.1">
    <property type="nucleotide sequence ID" value="NZ_VYSG01000001.1"/>
</dbReference>
<dbReference type="PANTHER" id="PTHR12899:SF3">
    <property type="entry name" value="LARGE RIBOSOMAL SUBUNIT PROTEIN UL18M"/>
    <property type="match status" value="1"/>
</dbReference>
<proteinExistence type="inferred from homology"/>
<name>A0A6I5NLJ8_9BIFI</name>
<evidence type="ECO:0000313" key="9">
    <source>
        <dbReference type="Proteomes" id="UP000469292"/>
    </source>
</evidence>
<evidence type="ECO:0000256" key="1">
    <source>
        <dbReference type="ARBA" id="ARBA00007116"/>
    </source>
</evidence>
<keyword evidence="3 7" id="KW-0694">RNA-binding</keyword>
<protein>
    <recommendedName>
        <fullName evidence="6 7">Large ribosomal subunit protein uL18</fullName>
    </recommendedName>
</protein>
<dbReference type="NCBIfam" id="TIGR00060">
    <property type="entry name" value="L18_bact"/>
    <property type="match status" value="1"/>
</dbReference>
<keyword evidence="4 7" id="KW-0689">Ribosomal protein</keyword>
<dbReference type="InterPro" id="IPR004389">
    <property type="entry name" value="Ribosomal_uL18_bac-type"/>
</dbReference>
<comment type="function">
    <text evidence="7">This is one of the proteins that bind and probably mediate the attachment of the 5S RNA into the large ribosomal subunit, where it forms part of the central protuberance.</text>
</comment>
<dbReference type="SUPFAM" id="SSF53137">
    <property type="entry name" value="Translational machinery components"/>
    <property type="match status" value="1"/>
</dbReference>
<evidence type="ECO:0000256" key="3">
    <source>
        <dbReference type="ARBA" id="ARBA00022884"/>
    </source>
</evidence>
<comment type="subunit">
    <text evidence="7">Part of the 50S ribosomal subunit; part of the 5S rRNA/L5/L18/L25 subcomplex. Contacts the 5S and 23S rRNAs.</text>
</comment>
<evidence type="ECO:0000256" key="5">
    <source>
        <dbReference type="ARBA" id="ARBA00023274"/>
    </source>
</evidence>
<dbReference type="Gene3D" id="3.30.420.100">
    <property type="match status" value="1"/>
</dbReference>
<dbReference type="Pfam" id="PF00861">
    <property type="entry name" value="Ribosomal_L18p"/>
    <property type="match status" value="1"/>
</dbReference>
<comment type="caution">
    <text evidence="8">The sequence shown here is derived from an EMBL/GenBank/DDBJ whole genome shotgun (WGS) entry which is preliminary data.</text>
</comment>
<evidence type="ECO:0000256" key="7">
    <source>
        <dbReference type="HAMAP-Rule" id="MF_01337"/>
    </source>
</evidence>
<reference evidence="8 9" key="1">
    <citation type="submission" date="2019-09" db="EMBL/GenBank/DDBJ databases">
        <title>Phylogenetic characterization of a novel taxon of the genus Bifidobacterium: Bifidobacterium choloepi sp. nov.</title>
        <authorList>
            <person name="Modesto M."/>
            <person name="Satti M."/>
        </authorList>
    </citation>
    <scope>NUCLEOTIDE SEQUENCE [LARGE SCALE GENOMIC DNA]</scope>
    <source>
        <strain evidence="8 9">BRDM6</strain>
    </source>
</reference>
<dbReference type="GO" id="GO:0006412">
    <property type="term" value="P:translation"/>
    <property type="evidence" value="ECO:0007669"/>
    <property type="project" value="UniProtKB-UniRule"/>
</dbReference>
<dbReference type="PANTHER" id="PTHR12899">
    <property type="entry name" value="39S RIBOSOMAL PROTEIN L18, MITOCHONDRIAL"/>
    <property type="match status" value="1"/>
</dbReference>
<dbReference type="AlphaFoldDB" id="A0A6I5NLJ8"/>
<keyword evidence="2 7" id="KW-0699">rRNA-binding</keyword>
<keyword evidence="5 7" id="KW-0687">Ribonucleoprotein</keyword>
<dbReference type="GO" id="GO:0003735">
    <property type="term" value="F:structural constituent of ribosome"/>
    <property type="evidence" value="ECO:0007669"/>
    <property type="project" value="InterPro"/>
</dbReference>
<dbReference type="Proteomes" id="UP000469292">
    <property type="component" value="Unassembled WGS sequence"/>
</dbReference>
<dbReference type="FunFam" id="3.30.420.100:FF:000001">
    <property type="entry name" value="50S ribosomal protein L18"/>
    <property type="match status" value="1"/>
</dbReference>
<evidence type="ECO:0000256" key="4">
    <source>
        <dbReference type="ARBA" id="ARBA00022980"/>
    </source>
</evidence>
<keyword evidence="9" id="KW-1185">Reference proteome</keyword>
<dbReference type="InterPro" id="IPR057268">
    <property type="entry name" value="Ribosomal_L18"/>
</dbReference>
<sequence>MSVKILGKGKKVALKRRHARIRKRISGTPELPRLVVTRSNRHMVAQIVDDTKGITLVSESTLMNDFKGFEGTKTEAAHKVGEMIAKKALDAGITAVVFDRGGNKYHGRVAAVADGAREGGLAL</sequence>
<gene>
    <name evidence="7" type="primary">rplR</name>
    <name evidence="8" type="ORF">F6S87_03220</name>
</gene>
<evidence type="ECO:0000313" key="8">
    <source>
        <dbReference type="EMBL" id="NEG69642.1"/>
    </source>
</evidence>